<dbReference type="EMBL" id="CP136920">
    <property type="protein sequence ID" value="WOO43095.1"/>
    <property type="molecule type" value="Genomic_DNA"/>
</dbReference>
<accession>A0AAQ3QXQ3</accession>
<dbReference type="PANTHER" id="PTHR36842:SF1">
    <property type="entry name" value="PROTEIN TOLB"/>
    <property type="match status" value="1"/>
</dbReference>
<name>A0AAQ3QXQ3_9BACT</name>
<evidence type="ECO:0000256" key="2">
    <source>
        <dbReference type="SAM" id="SignalP"/>
    </source>
</evidence>
<protein>
    <recommendedName>
        <fullName evidence="5">TolB protein</fullName>
    </recommendedName>
</protein>
<feature type="signal peptide" evidence="2">
    <location>
        <begin position="1"/>
        <end position="24"/>
    </location>
</feature>
<evidence type="ECO:0008006" key="5">
    <source>
        <dbReference type="Google" id="ProtNLM"/>
    </source>
</evidence>
<dbReference type="Gene3D" id="2.120.10.30">
    <property type="entry name" value="TolB, C-terminal domain"/>
    <property type="match status" value="1"/>
</dbReference>
<dbReference type="AlphaFoldDB" id="A0AAQ3QXQ3"/>
<dbReference type="Pfam" id="PF07676">
    <property type="entry name" value="PD40"/>
    <property type="match status" value="3"/>
</dbReference>
<sequence>MSFKRFPILFLIALSFSFSGLSSAQNYIQGDDITHQLSRKEKAISIKSSNPSWAALAQKAFSTHGAFRLAKGENPNFTLTFNPAGPNTCQLVISSGRPAKVLFEKNVTGPSESQALLMACDLAVQKTIGIPGYFAGKIAFVGDRSGNREIWTTDLFFKNARQVTSDASKSVSPHWSPDGKKILYTGYYKTGFPDLYLINLASGQRTVFASFKGTNTGGVFSPNGSKVAMILSAKGYPELYVAGANGKKPKALTKGKAVEASPAWSPDGKQIVYTSDQMGGPQLFLINAQGGRPKHLSTRLSGYVDEPDWNPRDRNKILFTASTRLGYQIGQLDLGSGRANWITNAGDNSEAVWLNDGRHIVYVQRQGKWSGMRIHDTVTGKDRALHSASFGNAYQPAFVYP</sequence>
<gene>
    <name evidence="3" type="ORF">RZN69_08315</name>
</gene>
<dbReference type="RefSeq" id="WP_317835633.1">
    <property type="nucleotide sequence ID" value="NZ_CP136920.1"/>
</dbReference>
<keyword evidence="4" id="KW-1185">Reference proteome</keyword>
<keyword evidence="2" id="KW-0732">Signal</keyword>
<evidence type="ECO:0000313" key="3">
    <source>
        <dbReference type="EMBL" id="WOO43095.1"/>
    </source>
</evidence>
<evidence type="ECO:0000313" key="4">
    <source>
        <dbReference type="Proteomes" id="UP001304300"/>
    </source>
</evidence>
<dbReference type="PANTHER" id="PTHR36842">
    <property type="entry name" value="PROTEIN TOLB HOMOLOG"/>
    <property type="match status" value="1"/>
</dbReference>
<comment type="similarity">
    <text evidence="1">Belongs to the TolB family.</text>
</comment>
<feature type="chain" id="PRO_5043056409" description="TolB protein" evidence="2">
    <location>
        <begin position="25"/>
        <end position="401"/>
    </location>
</feature>
<dbReference type="Proteomes" id="UP001304300">
    <property type="component" value="Chromosome"/>
</dbReference>
<organism evidence="3 4">
    <name type="scientific">Rubellicoccus peritrichatus</name>
    <dbReference type="NCBI Taxonomy" id="3080537"/>
    <lineage>
        <taxon>Bacteria</taxon>
        <taxon>Pseudomonadati</taxon>
        <taxon>Verrucomicrobiota</taxon>
        <taxon>Opitutia</taxon>
        <taxon>Puniceicoccales</taxon>
        <taxon>Cerasicoccaceae</taxon>
        <taxon>Rubellicoccus</taxon>
    </lineage>
</organism>
<proteinExistence type="inferred from homology"/>
<evidence type="ECO:0000256" key="1">
    <source>
        <dbReference type="ARBA" id="ARBA00009820"/>
    </source>
</evidence>
<dbReference type="KEGG" id="puo:RZN69_08315"/>
<dbReference type="InterPro" id="IPR011042">
    <property type="entry name" value="6-blade_b-propeller_TolB-like"/>
</dbReference>
<dbReference type="InterPro" id="IPR011659">
    <property type="entry name" value="WD40"/>
</dbReference>
<reference evidence="3 4" key="1">
    <citation type="submission" date="2023-10" db="EMBL/GenBank/DDBJ databases">
        <title>Rubellicoccus peritrichatus gen. nov., sp. nov., isolated from an algae of coral reef tank.</title>
        <authorList>
            <person name="Luo J."/>
        </authorList>
    </citation>
    <scope>NUCLEOTIDE SEQUENCE [LARGE SCALE GENOMIC DNA]</scope>
    <source>
        <strain evidence="3 4">CR14</strain>
    </source>
</reference>
<dbReference type="SUPFAM" id="SSF69304">
    <property type="entry name" value="Tricorn protease N-terminal domain"/>
    <property type="match status" value="1"/>
</dbReference>